<proteinExistence type="predicted"/>
<sequence length="112" mass="12534">MAAEKDYSNKLTALGISDKFVSKKRKSGKVFEYFSNQEMKSFAQDKENFDEEEKVEERENGEENCFIDSKSQDSCKDKDEDDAEVEKNLLKNRTASAGPPLCALAAACSSCI</sequence>
<organism evidence="2 3">
    <name type="scientific">Heterocephalus glaber</name>
    <name type="common">Naked mole rat</name>
    <dbReference type="NCBI Taxonomy" id="10181"/>
    <lineage>
        <taxon>Eukaryota</taxon>
        <taxon>Metazoa</taxon>
        <taxon>Chordata</taxon>
        <taxon>Craniata</taxon>
        <taxon>Vertebrata</taxon>
        <taxon>Euteleostomi</taxon>
        <taxon>Mammalia</taxon>
        <taxon>Eutheria</taxon>
        <taxon>Euarchontoglires</taxon>
        <taxon>Glires</taxon>
        <taxon>Rodentia</taxon>
        <taxon>Hystricomorpha</taxon>
        <taxon>Bathyergidae</taxon>
        <taxon>Heterocephalus</taxon>
    </lineage>
</organism>
<protein>
    <submittedName>
        <fullName evidence="2">Protein FAM161A</fullName>
    </submittedName>
</protein>
<reference evidence="2 3" key="1">
    <citation type="journal article" date="2011" name="Nature">
        <title>Genome sequencing reveals insights into physiology and longevity of the naked mole rat.</title>
        <authorList>
            <person name="Kim E.B."/>
            <person name="Fang X."/>
            <person name="Fushan A.A."/>
            <person name="Huang Z."/>
            <person name="Lobanov A.V."/>
            <person name="Han L."/>
            <person name="Marino S.M."/>
            <person name="Sun X."/>
            <person name="Turanov A.A."/>
            <person name="Yang P."/>
            <person name="Yim S.H."/>
            <person name="Zhao X."/>
            <person name="Kasaikina M.V."/>
            <person name="Stoletzki N."/>
            <person name="Peng C."/>
            <person name="Polak P."/>
            <person name="Xiong Z."/>
            <person name="Kiezun A."/>
            <person name="Zhu Y."/>
            <person name="Chen Y."/>
            <person name="Kryukov G.V."/>
            <person name="Zhang Q."/>
            <person name="Peshkin L."/>
            <person name="Yang L."/>
            <person name="Bronson R.T."/>
            <person name="Buffenstein R."/>
            <person name="Wang B."/>
            <person name="Han C."/>
            <person name="Li Q."/>
            <person name="Chen L."/>
            <person name="Zhao W."/>
            <person name="Sunyaev S.R."/>
            <person name="Park T.J."/>
            <person name="Zhang G."/>
            <person name="Wang J."/>
            <person name="Gladyshev V.N."/>
        </authorList>
    </citation>
    <scope>NUCLEOTIDE SEQUENCE [LARGE SCALE GENOMIC DNA]</scope>
</reference>
<feature type="compositionally biased region" description="Acidic residues" evidence="1">
    <location>
        <begin position="48"/>
        <end position="62"/>
    </location>
</feature>
<dbReference type="EMBL" id="JH167949">
    <property type="protein sequence ID" value="EHB03180.1"/>
    <property type="molecule type" value="Genomic_DNA"/>
</dbReference>
<gene>
    <name evidence="2" type="ORF">GW7_05340</name>
</gene>
<evidence type="ECO:0000313" key="3">
    <source>
        <dbReference type="Proteomes" id="UP000006813"/>
    </source>
</evidence>
<accession>G5B1L9</accession>
<feature type="region of interest" description="Disordered" evidence="1">
    <location>
        <begin position="44"/>
        <end position="81"/>
    </location>
</feature>
<name>G5B1L9_HETGA</name>
<evidence type="ECO:0000313" key="2">
    <source>
        <dbReference type="EMBL" id="EHB03180.1"/>
    </source>
</evidence>
<dbReference type="Proteomes" id="UP000006813">
    <property type="component" value="Unassembled WGS sequence"/>
</dbReference>
<evidence type="ECO:0000256" key="1">
    <source>
        <dbReference type="SAM" id="MobiDB-lite"/>
    </source>
</evidence>
<dbReference type="AlphaFoldDB" id="G5B1L9"/>
<dbReference type="InParanoid" id="G5B1L9"/>